<dbReference type="KEGG" id="abas:ACPOL_3462"/>
<feature type="compositionally biased region" description="Low complexity" evidence="1">
    <location>
        <begin position="101"/>
        <end position="110"/>
    </location>
</feature>
<dbReference type="Proteomes" id="UP000253606">
    <property type="component" value="Chromosome"/>
</dbReference>
<name>A0A2Z5G1Y1_9BACT</name>
<organism evidence="2 3">
    <name type="scientific">Acidisarcina polymorpha</name>
    <dbReference type="NCBI Taxonomy" id="2211140"/>
    <lineage>
        <taxon>Bacteria</taxon>
        <taxon>Pseudomonadati</taxon>
        <taxon>Acidobacteriota</taxon>
        <taxon>Terriglobia</taxon>
        <taxon>Terriglobales</taxon>
        <taxon>Acidobacteriaceae</taxon>
        <taxon>Acidisarcina</taxon>
    </lineage>
</organism>
<proteinExistence type="predicted"/>
<feature type="region of interest" description="Disordered" evidence="1">
    <location>
        <begin position="66"/>
        <end position="116"/>
    </location>
</feature>
<dbReference type="AlphaFoldDB" id="A0A2Z5G1Y1"/>
<dbReference type="EMBL" id="CP030840">
    <property type="protein sequence ID" value="AXC12747.1"/>
    <property type="molecule type" value="Genomic_DNA"/>
</dbReference>
<accession>A0A2Z5G1Y1</accession>
<reference evidence="2 3" key="1">
    <citation type="journal article" date="2018" name="Front. Microbiol.">
        <title>Hydrolytic Capabilities as a Key to Environmental Success: Chitinolytic and Cellulolytic Acidobacteria From Acidic Sub-arctic Soils and Boreal Peatlands.</title>
        <authorList>
            <person name="Belova S.E."/>
            <person name="Ravin N.V."/>
            <person name="Pankratov T.A."/>
            <person name="Rakitin A.L."/>
            <person name="Ivanova A.A."/>
            <person name="Beletsky A.V."/>
            <person name="Mardanov A.V."/>
            <person name="Sinninghe Damste J.S."/>
            <person name="Dedysh S.N."/>
        </authorList>
    </citation>
    <scope>NUCLEOTIDE SEQUENCE [LARGE SCALE GENOMIC DNA]</scope>
    <source>
        <strain evidence="2 3">SBC82</strain>
    </source>
</reference>
<keyword evidence="3" id="KW-1185">Reference proteome</keyword>
<protein>
    <submittedName>
        <fullName evidence="2">Uncharacterized protein</fullName>
    </submittedName>
</protein>
<evidence type="ECO:0000313" key="3">
    <source>
        <dbReference type="Proteomes" id="UP000253606"/>
    </source>
</evidence>
<sequence length="229" mass="25757">MLQKEGGEDVVRPILPEVHARMLGMTESELVPLLAELERFKVFSRTSDDILFSRRMVRDEKLRQVRASGGVKSLDHPNVPRPKAKNEFTGKASLQPPLRTSPSPSSSSSHSMKRDTAAMNQLTDAAVAEIYNNYPKRVAQRPAKEAIRHAAERVAKAENISLEAALQRLLIRVKLYRDRETAKGTDQQFIPLPATWFSQERYDDESLMRLDNAVRPGALEKLRLEAASA</sequence>
<gene>
    <name evidence="2" type="ORF">ACPOL_3462</name>
</gene>
<evidence type="ECO:0000256" key="1">
    <source>
        <dbReference type="SAM" id="MobiDB-lite"/>
    </source>
</evidence>
<evidence type="ECO:0000313" key="2">
    <source>
        <dbReference type="EMBL" id="AXC12747.1"/>
    </source>
</evidence>